<protein>
    <submittedName>
        <fullName evidence="3">Islet cell autoantigen 1</fullName>
    </submittedName>
</protein>
<accession>A0AAE1LMD6</accession>
<name>A0AAE1LMD6_9NEOP</name>
<evidence type="ECO:0000259" key="2">
    <source>
        <dbReference type="PROSITE" id="PS50870"/>
    </source>
</evidence>
<dbReference type="Proteomes" id="UP001219518">
    <property type="component" value="Unassembled WGS sequence"/>
</dbReference>
<feature type="compositionally biased region" description="Polar residues" evidence="1">
    <location>
        <begin position="494"/>
        <end position="527"/>
    </location>
</feature>
<dbReference type="PANTHER" id="PTHR10164:SF4">
    <property type="entry name" value="GH23156P"/>
    <property type="match status" value="1"/>
</dbReference>
<organism evidence="3 4">
    <name type="scientific">Frankliniella fusca</name>
    <dbReference type="NCBI Taxonomy" id="407009"/>
    <lineage>
        <taxon>Eukaryota</taxon>
        <taxon>Metazoa</taxon>
        <taxon>Ecdysozoa</taxon>
        <taxon>Arthropoda</taxon>
        <taxon>Hexapoda</taxon>
        <taxon>Insecta</taxon>
        <taxon>Pterygota</taxon>
        <taxon>Neoptera</taxon>
        <taxon>Paraneoptera</taxon>
        <taxon>Thysanoptera</taxon>
        <taxon>Terebrantia</taxon>
        <taxon>Thripoidea</taxon>
        <taxon>Thripidae</taxon>
        <taxon>Frankliniella</taxon>
    </lineage>
</organism>
<dbReference type="SUPFAM" id="SSF103657">
    <property type="entry name" value="BAR/IMD domain-like"/>
    <property type="match status" value="1"/>
</dbReference>
<dbReference type="InterPro" id="IPR010504">
    <property type="entry name" value="AH_dom"/>
</dbReference>
<evidence type="ECO:0000256" key="1">
    <source>
        <dbReference type="SAM" id="MobiDB-lite"/>
    </source>
</evidence>
<dbReference type="SMART" id="SM01237">
    <property type="entry name" value="ICA69"/>
    <property type="match status" value="1"/>
</dbReference>
<dbReference type="InterPro" id="IPR006723">
    <property type="entry name" value="Islet_autoAg_Ica1_C"/>
</dbReference>
<comment type="caution">
    <text evidence="3">The sequence shown here is derived from an EMBL/GenBank/DDBJ whole genome shotgun (WGS) entry which is preliminary data.</text>
</comment>
<dbReference type="GO" id="GO:0051049">
    <property type="term" value="P:regulation of transport"/>
    <property type="evidence" value="ECO:0007669"/>
    <property type="project" value="TreeGrafter"/>
</dbReference>
<gene>
    <name evidence="3" type="ORF">KUF71_012167</name>
</gene>
<dbReference type="Gene3D" id="1.20.1270.60">
    <property type="entry name" value="Arfaptin homology (AH) domain/BAR domain"/>
    <property type="match status" value="1"/>
</dbReference>
<evidence type="ECO:0000313" key="4">
    <source>
        <dbReference type="Proteomes" id="UP001219518"/>
    </source>
</evidence>
<proteinExistence type="predicted"/>
<reference evidence="3" key="2">
    <citation type="journal article" date="2023" name="BMC Genomics">
        <title>Pest status, molecular evolution, and epigenetic factors derived from the genome assembly of Frankliniella fusca, a thysanopteran phytovirus vector.</title>
        <authorList>
            <person name="Catto M.A."/>
            <person name="Labadie P.E."/>
            <person name="Jacobson A.L."/>
            <person name="Kennedy G.G."/>
            <person name="Srinivasan R."/>
            <person name="Hunt B.G."/>
        </authorList>
    </citation>
    <scope>NUCLEOTIDE SEQUENCE</scope>
    <source>
        <strain evidence="3">PL_HMW_Pooled</strain>
    </source>
</reference>
<dbReference type="PANTHER" id="PTHR10164">
    <property type="entry name" value="ISLET CELL AUTOANTIGEN 1"/>
    <property type="match status" value="1"/>
</dbReference>
<dbReference type="AlphaFoldDB" id="A0AAE1LMD6"/>
<reference evidence="3" key="1">
    <citation type="submission" date="2021-07" db="EMBL/GenBank/DDBJ databases">
        <authorList>
            <person name="Catto M.A."/>
            <person name="Jacobson A."/>
            <person name="Kennedy G."/>
            <person name="Labadie P."/>
            <person name="Hunt B.G."/>
            <person name="Srinivasan R."/>
        </authorList>
    </citation>
    <scope>NUCLEOTIDE SEQUENCE</scope>
    <source>
        <strain evidence="3">PL_HMW_Pooled</strain>
        <tissue evidence="3">Head</tissue>
    </source>
</reference>
<dbReference type="PROSITE" id="PS50870">
    <property type="entry name" value="AH"/>
    <property type="match status" value="1"/>
</dbReference>
<dbReference type="GO" id="GO:0005794">
    <property type="term" value="C:Golgi apparatus"/>
    <property type="evidence" value="ECO:0007669"/>
    <property type="project" value="TreeGrafter"/>
</dbReference>
<evidence type="ECO:0000313" key="3">
    <source>
        <dbReference type="EMBL" id="KAK3923929.1"/>
    </source>
</evidence>
<dbReference type="SMART" id="SM01015">
    <property type="entry name" value="Arfaptin"/>
    <property type="match status" value="1"/>
</dbReference>
<dbReference type="GO" id="GO:0019904">
    <property type="term" value="F:protein domain specific binding"/>
    <property type="evidence" value="ECO:0007669"/>
    <property type="project" value="InterPro"/>
</dbReference>
<dbReference type="Pfam" id="PF06456">
    <property type="entry name" value="Arfaptin"/>
    <property type="match status" value="1"/>
</dbReference>
<feature type="region of interest" description="Disordered" evidence="1">
    <location>
        <begin position="494"/>
        <end position="529"/>
    </location>
</feature>
<dbReference type="InterPro" id="IPR024114">
    <property type="entry name" value="Islet_autoAg_Ica1/Ica1-like"/>
</dbReference>
<feature type="domain" description="AH" evidence="2">
    <location>
        <begin position="53"/>
        <end position="256"/>
    </location>
</feature>
<dbReference type="InterPro" id="IPR027267">
    <property type="entry name" value="AH/BAR_dom_sf"/>
</dbReference>
<keyword evidence="4" id="KW-1185">Reference proteome</keyword>
<sequence>MNGYGYSSQGVSAEQWNNGNNASAVSKMEHTFWVTKQSVFRKLGKKEDECIVASDAELDAKLELFRSVQDTCLELQRILDKYQERLCNLSQEESAMGRFLKECSKRDQTNAGKAMISVGRALSYSGQQRLALRVPLQRLHQEVETFRQRAIEDTLLNVSAMERQRTEYRAALSWMKNISQELDPDTHKQLEKFRKVQGQVRQSKANFDRLKLDCLQKVDLLAAARCNMFSHALTLYQQALIQHARRAQRAFAAVAKDVKGYQHYEFSVVPELTEESSRLAKQTRDADHKNVEGEQKEKDGILFFDTDYHDTLEGDTASQEKHKSDSLQNLLSSSVEQNISSLISIDQTDPGSKSKDAMTDVDLLASECLQELDDILGSTVPDSSASVSEDWDHLFRRNDVNSSENIFPSFNATLSGSTEQTPTSVLNTDNFLPSQLLENFASSLKLQKLGTDDASTIQANANIPAKHSMSSNATNTSASSDLSFMSSLMANLRPQSSQASLQASGPQGLPQSPKSVGSLVQSKPSSTNKKDMSAWYDLFADLDPLANPDAIDSKTLEEERNC</sequence>
<dbReference type="Pfam" id="PF04629">
    <property type="entry name" value="ICA69"/>
    <property type="match status" value="1"/>
</dbReference>
<dbReference type="EMBL" id="JAHWGI010001158">
    <property type="protein sequence ID" value="KAK3923929.1"/>
    <property type="molecule type" value="Genomic_DNA"/>
</dbReference>
<dbReference type="FunFam" id="1.20.1270.60:FF:000068">
    <property type="entry name" value="Islet cell autoantigen"/>
    <property type="match status" value="1"/>
</dbReference>